<feature type="compositionally biased region" description="Low complexity" evidence="1">
    <location>
        <begin position="75"/>
        <end position="87"/>
    </location>
</feature>
<comment type="caution">
    <text evidence="2">The sequence shown here is derived from an EMBL/GenBank/DDBJ whole genome shotgun (WGS) entry which is preliminary data.</text>
</comment>
<evidence type="ECO:0000256" key="1">
    <source>
        <dbReference type="SAM" id="MobiDB-lite"/>
    </source>
</evidence>
<dbReference type="STRING" id="2512241.A0A553HSV9"/>
<feature type="compositionally biased region" description="Low complexity" evidence="1">
    <location>
        <begin position="18"/>
        <end position="33"/>
    </location>
</feature>
<feature type="region of interest" description="Disordered" evidence="1">
    <location>
        <begin position="1"/>
        <end position="103"/>
    </location>
</feature>
<dbReference type="EMBL" id="VFLP01000049">
    <property type="protein sequence ID" value="TRX91046.1"/>
    <property type="molecule type" value="Genomic_DNA"/>
</dbReference>
<feature type="compositionally biased region" description="Polar residues" evidence="1">
    <location>
        <begin position="201"/>
        <end position="216"/>
    </location>
</feature>
<dbReference type="Proteomes" id="UP000319160">
    <property type="component" value="Unassembled WGS sequence"/>
</dbReference>
<feature type="compositionally biased region" description="Polar residues" evidence="1">
    <location>
        <begin position="44"/>
        <end position="55"/>
    </location>
</feature>
<organism evidence="2 3">
    <name type="scientific">Xylaria flabelliformis</name>
    <dbReference type="NCBI Taxonomy" id="2512241"/>
    <lineage>
        <taxon>Eukaryota</taxon>
        <taxon>Fungi</taxon>
        <taxon>Dikarya</taxon>
        <taxon>Ascomycota</taxon>
        <taxon>Pezizomycotina</taxon>
        <taxon>Sordariomycetes</taxon>
        <taxon>Xylariomycetidae</taxon>
        <taxon>Xylariales</taxon>
        <taxon>Xylariaceae</taxon>
        <taxon>Xylaria</taxon>
    </lineage>
</organism>
<gene>
    <name evidence="2" type="ORF">FHL15_008028</name>
</gene>
<evidence type="ECO:0000313" key="2">
    <source>
        <dbReference type="EMBL" id="TRX91046.1"/>
    </source>
</evidence>
<reference evidence="3" key="1">
    <citation type="submission" date="2019-06" db="EMBL/GenBank/DDBJ databases">
        <title>Draft genome sequence of the griseofulvin-producing fungus Xylaria cubensis strain G536.</title>
        <authorList>
            <person name="Mead M.E."/>
            <person name="Raja H.A."/>
            <person name="Steenwyk J.L."/>
            <person name="Knowles S.L."/>
            <person name="Oberlies N.H."/>
            <person name="Rokas A."/>
        </authorList>
    </citation>
    <scope>NUCLEOTIDE SEQUENCE [LARGE SCALE GENOMIC DNA]</scope>
    <source>
        <strain evidence="3">G536</strain>
    </source>
</reference>
<dbReference type="OrthoDB" id="3519400at2759"/>
<name>A0A553HSV9_9PEZI</name>
<feature type="region of interest" description="Disordered" evidence="1">
    <location>
        <begin position="161"/>
        <end position="216"/>
    </location>
</feature>
<accession>A0A553HSV9</accession>
<protein>
    <submittedName>
        <fullName evidence="2">Uncharacterized protein</fullName>
    </submittedName>
</protein>
<feature type="compositionally biased region" description="Basic residues" evidence="1">
    <location>
        <begin position="172"/>
        <end position="200"/>
    </location>
</feature>
<sequence>MTRNSPRLSDDYTRTRQQHQQQQQQQQSRPSSQHSHHLPSPHTYTSSHHLAQSRTHSPHPPTARHSHRTSHKSSKSSLSSQTHLGSSPLKMVSSTASSRPPSEDAQYYYLPDVDVNVSDGQHGGYGHAWMEPIVIDDEDLMFGGKSLSAWYEEERQSLNYPIEEEEQEERRGRQRIRQQHHYHHHQHHEHHHHHHPHHHLSSGTKNAPSTNDQKRH</sequence>
<proteinExistence type="predicted"/>
<keyword evidence="3" id="KW-1185">Reference proteome</keyword>
<dbReference type="AlphaFoldDB" id="A0A553HSV9"/>
<evidence type="ECO:0000313" key="3">
    <source>
        <dbReference type="Proteomes" id="UP000319160"/>
    </source>
</evidence>
<feature type="compositionally biased region" description="Basic residues" evidence="1">
    <location>
        <begin position="62"/>
        <end position="74"/>
    </location>
</feature>